<evidence type="ECO:0000256" key="15">
    <source>
        <dbReference type="RuleBase" id="RU364075"/>
    </source>
</evidence>
<feature type="domain" description="Aminotransferase class V" evidence="16">
    <location>
        <begin position="4"/>
        <end position="366"/>
    </location>
</feature>
<dbReference type="GO" id="GO:0006520">
    <property type="term" value="P:amino acid metabolic process"/>
    <property type="evidence" value="ECO:0007669"/>
    <property type="project" value="InterPro"/>
</dbReference>
<dbReference type="InterPro" id="IPR016454">
    <property type="entry name" value="Cysteine_dSase"/>
</dbReference>
<dbReference type="PANTHER" id="PTHR11601:SF34">
    <property type="entry name" value="CYSTEINE DESULFURASE"/>
    <property type="match status" value="1"/>
</dbReference>
<dbReference type="FunFam" id="3.40.640.10:FF:000084">
    <property type="entry name" value="IscS-like cysteine desulfurase"/>
    <property type="match status" value="1"/>
</dbReference>
<dbReference type="InterPro" id="IPR015421">
    <property type="entry name" value="PyrdxlP-dep_Trfase_major"/>
</dbReference>
<dbReference type="AlphaFoldDB" id="A0A061JK32"/>
<keyword evidence="6 15" id="KW-0808">Transferase</keyword>
<evidence type="ECO:0000259" key="16">
    <source>
        <dbReference type="Pfam" id="PF00266"/>
    </source>
</evidence>
<dbReference type="GO" id="GO:0031071">
    <property type="term" value="F:cysteine desulfurase activity"/>
    <property type="evidence" value="ECO:0007669"/>
    <property type="project" value="UniProtKB-EC"/>
</dbReference>
<dbReference type="EMBL" id="AMCZ02000030">
    <property type="protein sequence ID" value="EWC39811.1"/>
    <property type="molecule type" value="Genomic_DNA"/>
</dbReference>
<dbReference type="PROSITE" id="PS00595">
    <property type="entry name" value="AA_TRANSFER_CLASS_5"/>
    <property type="match status" value="1"/>
</dbReference>
<dbReference type="Gene3D" id="3.90.1150.10">
    <property type="entry name" value="Aspartate Aminotransferase, domain 1"/>
    <property type="match status" value="1"/>
</dbReference>
<dbReference type="InterPro" id="IPR017772">
    <property type="entry name" value="Cys_deSase_NifS_bac/arc"/>
</dbReference>
<dbReference type="GO" id="GO:0051536">
    <property type="term" value="F:iron-sulfur cluster binding"/>
    <property type="evidence" value="ECO:0007669"/>
    <property type="project" value="UniProtKB-KW"/>
</dbReference>
<evidence type="ECO:0000313" key="17">
    <source>
        <dbReference type="EMBL" id="EWC39811.1"/>
    </source>
</evidence>
<keyword evidence="11" id="KW-0535">Nitrogen fixation</keyword>
<accession>A0A061JK32</accession>
<comment type="function">
    <text evidence="2">Catalyzes the removal of elemental sulfur atoms from cysteine to produce alanine. Seems to participate in the biosynthesis of the nitrogenase metalloclusters by providing the inorganic sulfur required for the Fe-S core formation.</text>
</comment>
<evidence type="ECO:0000256" key="8">
    <source>
        <dbReference type="ARBA" id="ARBA00022898"/>
    </source>
</evidence>
<organism evidence="17 18">
    <name type="scientific">Stutzerimonas stutzeri KOS6</name>
    <dbReference type="NCBI Taxonomy" id="1218352"/>
    <lineage>
        <taxon>Bacteria</taxon>
        <taxon>Pseudomonadati</taxon>
        <taxon>Pseudomonadota</taxon>
        <taxon>Gammaproteobacteria</taxon>
        <taxon>Pseudomonadales</taxon>
        <taxon>Pseudomonadaceae</taxon>
        <taxon>Stutzerimonas</taxon>
    </lineage>
</organism>
<dbReference type="InterPro" id="IPR020578">
    <property type="entry name" value="Aminotrans_V_PyrdxlP_BS"/>
</dbReference>
<protein>
    <recommendedName>
        <fullName evidence="5 15">Cysteine desulfurase</fullName>
        <ecNumber evidence="5 15">2.8.1.7</ecNumber>
    </recommendedName>
    <alternativeName>
        <fullName evidence="12 15">Nitrogenase metalloclusters biosynthesis protein NifS</fullName>
    </alternativeName>
</protein>
<evidence type="ECO:0000256" key="1">
    <source>
        <dbReference type="ARBA" id="ARBA00001933"/>
    </source>
</evidence>
<keyword evidence="7 15" id="KW-0479">Metal-binding</keyword>
<evidence type="ECO:0000256" key="4">
    <source>
        <dbReference type="ARBA" id="ARBA00011738"/>
    </source>
</evidence>
<dbReference type="InterPro" id="IPR015424">
    <property type="entry name" value="PyrdxlP-dep_Trfase"/>
</dbReference>
<comment type="cofactor">
    <cofactor evidence="1 14">
        <name>pyridoxal 5'-phosphate</name>
        <dbReference type="ChEBI" id="CHEBI:597326"/>
    </cofactor>
</comment>
<dbReference type="eggNOG" id="COG1104">
    <property type="taxonomic scope" value="Bacteria"/>
</dbReference>
<dbReference type="Proteomes" id="UP000026923">
    <property type="component" value="Unassembled WGS sequence"/>
</dbReference>
<evidence type="ECO:0000256" key="13">
    <source>
        <dbReference type="ARBA" id="ARBA00050776"/>
    </source>
</evidence>
<comment type="subunit">
    <text evidence="4">Homodimer.</text>
</comment>
<evidence type="ECO:0000256" key="2">
    <source>
        <dbReference type="ARBA" id="ARBA00003120"/>
    </source>
</evidence>
<dbReference type="GO" id="GO:0030170">
    <property type="term" value="F:pyridoxal phosphate binding"/>
    <property type="evidence" value="ECO:0007669"/>
    <property type="project" value="InterPro"/>
</dbReference>
<evidence type="ECO:0000256" key="14">
    <source>
        <dbReference type="RuleBase" id="RU004504"/>
    </source>
</evidence>
<keyword evidence="8 15" id="KW-0663">Pyridoxal phosphate</keyword>
<evidence type="ECO:0000256" key="9">
    <source>
        <dbReference type="ARBA" id="ARBA00023004"/>
    </source>
</evidence>
<gene>
    <name evidence="17" type="ORF">B597_018360</name>
</gene>
<dbReference type="Gene3D" id="1.10.260.50">
    <property type="match status" value="1"/>
</dbReference>
<comment type="similarity">
    <text evidence="3 15">Belongs to the class-V pyridoxal-phosphate-dependent aminotransferase family. NifS/IscS subfamily.</text>
</comment>
<keyword evidence="9 15" id="KW-0408">Iron</keyword>
<name>A0A061JK32_STUST</name>
<dbReference type="InterPro" id="IPR015422">
    <property type="entry name" value="PyrdxlP-dep_Trfase_small"/>
</dbReference>
<dbReference type="EC" id="2.8.1.7" evidence="5 15"/>
<dbReference type="GO" id="GO:0046872">
    <property type="term" value="F:metal ion binding"/>
    <property type="evidence" value="ECO:0007669"/>
    <property type="project" value="UniProtKB-KW"/>
</dbReference>
<evidence type="ECO:0000256" key="10">
    <source>
        <dbReference type="ARBA" id="ARBA00023014"/>
    </source>
</evidence>
<evidence type="ECO:0000256" key="11">
    <source>
        <dbReference type="ARBA" id="ARBA00023231"/>
    </source>
</evidence>
<dbReference type="SUPFAM" id="SSF53383">
    <property type="entry name" value="PLP-dependent transferases"/>
    <property type="match status" value="1"/>
</dbReference>
<evidence type="ECO:0000256" key="12">
    <source>
        <dbReference type="ARBA" id="ARBA00031911"/>
    </source>
</evidence>
<proteinExistence type="inferred from homology"/>
<comment type="catalytic activity">
    <reaction evidence="13 15">
        <text>(sulfur carrier)-H + L-cysteine = (sulfur carrier)-SH + L-alanine</text>
        <dbReference type="Rhea" id="RHEA:43892"/>
        <dbReference type="Rhea" id="RHEA-COMP:14737"/>
        <dbReference type="Rhea" id="RHEA-COMP:14739"/>
        <dbReference type="ChEBI" id="CHEBI:29917"/>
        <dbReference type="ChEBI" id="CHEBI:35235"/>
        <dbReference type="ChEBI" id="CHEBI:57972"/>
        <dbReference type="ChEBI" id="CHEBI:64428"/>
        <dbReference type="EC" id="2.8.1.7"/>
    </reaction>
</comment>
<evidence type="ECO:0000256" key="6">
    <source>
        <dbReference type="ARBA" id="ARBA00022679"/>
    </source>
</evidence>
<comment type="caution">
    <text evidence="17">The sequence shown here is derived from an EMBL/GenBank/DDBJ whole genome shotgun (WGS) entry which is preliminary data.</text>
</comment>
<sequence>MSGIYLDNNATTRVDEEVVQAMLPFFTEQFGNPSSMHSFGNQVGMALKKARQSVQRLIGAEHDSEIVFTSCGTEADSTAILSALKAQPERKTLITTVIEHPAILSLCDYLAEDGYTVHRLKVDKKGRLDLAEYAALLDDDVAIVSVMWANNETGTLFPVERMAQMADDAGIMFHTDAVQAVGKVPMNLKDSAIHMLSLSGHKLHAPKGVGVLYLRRGTRFRPLLRGGHQERGRRAGTENAASIVGLGVAAERALAFMAHENSEVRRLRDRLEAGILAAVPYAFVTGDPDNRLPNTANIAFEYIEGEAILLLLNKVGIAASSGSACTSGSLEPSHVMRAMDIPYTAAHGSVRFSLSRYTTEEQIDYVIREVPPIIAQLRKLSPYWSGNGPVEEVGDSFAPVYA</sequence>
<keyword evidence="10 15" id="KW-0411">Iron-sulfur</keyword>
<dbReference type="RefSeq" id="WP_024162481.1">
    <property type="nucleotide sequence ID" value="NZ_KK020677.1"/>
</dbReference>
<reference evidence="17 18" key="1">
    <citation type="journal article" date="2013" name="Genome Announc.">
        <title>Draft Genome of the Nitrogen-Fixing Bacterium Pseudomonas stutzeri Strain KOS6 Isolated from Industrial Hydrocarbon Sludge.</title>
        <authorList>
            <person name="Grigoryeva T.V."/>
            <person name="Laikov A.V."/>
            <person name="Naumova R.P."/>
            <person name="Manolov A.I."/>
            <person name="Larin A.K."/>
            <person name="Karpova I.Y."/>
            <person name="Semashko T.A."/>
            <person name="Alexeev D.G."/>
            <person name="Kostryukova E.S."/>
            <person name="Muller R."/>
            <person name="Govorun V.M."/>
        </authorList>
    </citation>
    <scope>NUCLEOTIDE SEQUENCE [LARGE SCALE GENOMIC DNA]</scope>
    <source>
        <strain evidence="17 18">KOS6</strain>
    </source>
</reference>
<evidence type="ECO:0000256" key="3">
    <source>
        <dbReference type="ARBA" id="ARBA00006490"/>
    </source>
</evidence>
<dbReference type="HOGENOM" id="CLU_003433_0_0_6"/>
<evidence type="ECO:0000256" key="5">
    <source>
        <dbReference type="ARBA" id="ARBA00012239"/>
    </source>
</evidence>
<dbReference type="OrthoDB" id="9808002at2"/>
<dbReference type="PIRSF" id="PIRSF005572">
    <property type="entry name" value="NifS"/>
    <property type="match status" value="1"/>
</dbReference>
<dbReference type="NCBIfam" id="TIGR03402">
    <property type="entry name" value="FeS_nifS"/>
    <property type="match status" value="1"/>
</dbReference>
<evidence type="ECO:0000256" key="7">
    <source>
        <dbReference type="ARBA" id="ARBA00022723"/>
    </source>
</evidence>
<dbReference type="Gene3D" id="3.40.640.10">
    <property type="entry name" value="Type I PLP-dependent aspartate aminotransferase-like (Major domain)"/>
    <property type="match status" value="1"/>
</dbReference>
<dbReference type="PANTHER" id="PTHR11601">
    <property type="entry name" value="CYSTEINE DESULFURYLASE FAMILY MEMBER"/>
    <property type="match status" value="1"/>
</dbReference>
<evidence type="ECO:0000313" key="18">
    <source>
        <dbReference type="Proteomes" id="UP000026923"/>
    </source>
</evidence>
<dbReference type="Pfam" id="PF00266">
    <property type="entry name" value="Aminotran_5"/>
    <property type="match status" value="1"/>
</dbReference>
<dbReference type="InterPro" id="IPR000192">
    <property type="entry name" value="Aminotrans_V_dom"/>
</dbReference>